<dbReference type="Gene3D" id="2.40.50.170">
    <property type="entry name" value="Cysteine proteinases. Chain C"/>
    <property type="match status" value="1"/>
</dbReference>
<dbReference type="AlphaFoldDB" id="A0A183A9C6"/>
<dbReference type="InterPro" id="IPR000668">
    <property type="entry name" value="Peptidase_C1A_C"/>
</dbReference>
<dbReference type="InterPro" id="IPR013201">
    <property type="entry name" value="Prot_inhib_I29"/>
</dbReference>
<name>A0A183A9C6_9TREM</name>
<accession>A0A183A9C6</accession>
<dbReference type="InterPro" id="IPR039417">
    <property type="entry name" value="Peptidase_C1A_papain-like"/>
</dbReference>
<dbReference type="Pfam" id="PF08246">
    <property type="entry name" value="Inhibitor_I29"/>
    <property type="match status" value="1"/>
</dbReference>
<comment type="similarity">
    <text evidence="1">Belongs to the peptidase C1 family.</text>
</comment>
<dbReference type="EMBL" id="UZAN01040502">
    <property type="protein sequence ID" value="VDP69874.1"/>
    <property type="molecule type" value="Genomic_DNA"/>
</dbReference>
<dbReference type="PROSITE" id="PS00640">
    <property type="entry name" value="THIOL_PROTEASE_ASN"/>
    <property type="match status" value="1"/>
</dbReference>
<dbReference type="PANTHER" id="PTHR12411">
    <property type="entry name" value="CYSTEINE PROTEASE FAMILY C1-RELATED"/>
    <property type="match status" value="1"/>
</dbReference>
<evidence type="ECO:0000259" key="4">
    <source>
        <dbReference type="SMART" id="SM00848"/>
    </source>
</evidence>
<keyword evidence="6" id="KW-1185">Reference proteome</keyword>
<evidence type="ECO:0000313" key="7">
    <source>
        <dbReference type="WBParaSite" id="ECPE_0000356401-mRNA-1"/>
    </source>
</evidence>
<dbReference type="PRINTS" id="PR00705">
    <property type="entry name" value="PAPAIN"/>
</dbReference>
<feature type="chain" id="PRO_5043137912" evidence="2">
    <location>
        <begin position="20"/>
        <end position="398"/>
    </location>
</feature>
<dbReference type="InterPro" id="IPR013128">
    <property type="entry name" value="Peptidase_C1A"/>
</dbReference>
<evidence type="ECO:0000256" key="2">
    <source>
        <dbReference type="SAM" id="SignalP"/>
    </source>
</evidence>
<dbReference type="WBParaSite" id="ECPE_0000356401-mRNA-1">
    <property type="protein sequence ID" value="ECPE_0000356401-mRNA-1"/>
    <property type="gene ID" value="ECPE_0000356401"/>
</dbReference>
<feature type="domain" description="Cathepsin propeptide inhibitor" evidence="4">
    <location>
        <begin position="27"/>
        <end position="87"/>
    </location>
</feature>
<sequence>MHCFLGLLIFWHLSLLSHASSETDAAWEHWKNSYNKVYNSPSEEAHRRAIWEAKVKSNHEHNLKYDLGLVTYLKGLNQFSDITSDEFVHTYSSIAKKPRRKNVIEYTHKAKRDIPERIDWREKGVVTSVKNEGPCGAHWAFATTAALESQYAMHFNESISLSDQQLLDCSEYYGTLGCFGGSPLNAYEYVLEYGLQTDEMYPYEEKKGHCRYNESASIIRVKAYYIVADDNETALQSLVASFGPTIVKVDGEYGFRDYTCVLNLENDETLSIYLTYFSFHAIFEMFIVLTGREHEKDAPANSEEGCDVFRGAGVTGGIYKSDNCSTFAVTNDLLLVGYGRENNTDYWILKNSWGTAWGESGYMRMARTGKNMCGIATEASVPRIEQYDPPEQETNENN</sequence>
<dbReference type="SMART" id="SM00848">
    <property type="entry name" value="Inhibitor_I29"/>
    <property type="match status" value="1"/>
</dbReference>
<reference evidence="5 6" key="2">
    <citation type="submission" date="2018-11" db="EMBL/GenBank/DDBJ databases">
        <authorList>
            <consortium name="Pathogen Informatics"/>
        </authorList>
    </citation>
    <scope>NUCLEOTIDE SEQUENCE [LARGE SCALE GENOMIC DNA]</scope>
    <source>
        <strain evidence="5 6">Egypt</strain>
    </source>
</reference>
<organism evidence="7">
    <name type="scientific">Echinostoma caproni</name>
    <dbReference type="NCBI Taxonomy" id="27848"/>
    <lineage>
        <taxon>Eukaryota</taxon>
        <taxon>Metazoa</taxon>
        <taxon>Spiralia</taxon>
        <taxon>Lophotrochozoa</taxon>
        <taxon>Platyhelminthes</taxon>
        <taxon>Trematoda</taxon>
        <taxon>Digenea</taxon>
        <taxon>Plagiorchiida</taxon>
        <taxon>Echinostomata</taxon>
        <taxon>Echinostomatoidea</taxon>
        <taxon>Echinostomatidae</taxon>
        <taxon>Echinostoma</taxon>
    </lineage>
</organism>
<proteinExistence type="inferred from homology"/>
<feature type="domain" description="Peptidase C1A papain C-terminal" evidence="3">
    <location>
        <begin position="114"/>
        <end position="383"/>
    </location>
</feature>
<dbReference type="Pfam" id="PF00112">
    <property type="entry name" value="Peptidase_C1"/>
    <property type="match status" value="2"/>
</dbReference>
<dbReference type="CDD" id="cd02248">
    <property type="entry name" value="Peptidase_C1A"/>
    <property type="match status" value="1"/>
</dbReference>
<evidence type="ECO:0000313" key="5">
    <source>
        <dbReference type="EMBL" id="VDP69874.1"/>
    </source>
</evidence>
<dbReference type="InterPro" id="IPR038765">
    <property type="entry name" value="Papain-like_cys_pep_sf"/>
</dbReference>
<protein>
    <submittedName>
        <fullName evidence="7">Pept_C1 domain-containing protein</fullName>
    </submittedName>
</protein>
<dbReference type="InterPro" id="IPR025661">
    <property type="entry name" value="Pept_asp_AS"/>
</dbReference>
<dbReference type="Proteomes" id="UP000272942">
    <property type="component" value="Unassembled WGS sequence"/>
</dbReference>
<evidence type="ECO:0000313" key="6">
    <source>
        <dbReference type="Proteomes" id="UP000272942"/>
    </source>
</evidence>
<dbReference type="Gene3D" id="3.90.70.10">
    <property type="entry name" value="Cysteine proteinases"/>
    <property type="match status" value="1"/>
</dbReference>
<reference evidence="7" key="1">
    <citation type="submission" date="2016-06" db="UniProtKB">
        <authorList>
            <consortium name="WormBaseParasite"/>
        </authorList>
    </citation>
    <scope>IDENTIFICATION</scope>
</reference>
<evidence type="ECO:0000256" key="1">
    <source>
        <dbReference type="ARBA" id="ARBA00008455"/>
    </source>
</evidence>
<dbReference type="GO" id="GO:0008234">
    <property type="term" value="F:cysteine-type peptidase activity"/>
    <property type="evidence" value="ECO:0007669"/>
    <property type="project" value="InterPro"/>
</dbReference>
<keyword evidence="2" id="KW-0732">Signal</keyword>
<dbReference type="OrthoDB" id="10253408at2759"/>
<dbReference type="GO" id="GO:0006508">
    <property type="term" value="P:proteolysis"/>
    <property type="evidence" value="ECO:0007669"/>
    <property type="project" value="InterPro"/>
</dbReference>
<dbReference type="SUPFAM" id="SSF54001">
    <property type="entry name" value="Cysteine proteinases"/>
    <property type="match status" value="1"/>
</dbReference>
<evidence type="ECO:0000259" key="3">
    <source>
        <dbReference type="SMART" id="SM00645"/>
    </source>
</evidence>
<dbReference type="Gene3D" id="1.10.287.2250">
    <property type="match status" value="1"/>
</dbReference>
<feature type="signal peptide" evidence="2">
    <location>
        <begin position="1"/>
        <end position="19"/>
    </location>
</feature>
<gene>
    <name evidence="5" type="ORF">ECPE_LOCUS3561</name>
</gene>
<dbReference type="SMART" id="SM00645">
    <property type="entry name" value="Pept_C1"/>
    <property type="match status" value="1"/>
</dbReference>